<dbReference type="PANTHER" id="PTHR22840">
    <property type="entry name" value="WD REPEAT-CONTAINING PROTEIN 36"/>
    <property type="match status" value="1"/>
</dbReference>
<gene>
    <name evidence="2" type="ORF">GIL414_LOCUS42248</name>
    <name evidence="3" type="ORF">GIL414_LOCUS55338</name>
</gene>
<dbReference type="InterPro" id="IPR036322">
    <property type="entry name" value="WD40_repeat_dom_sf"/>
</dbReference>
<dbReference type="Pfam" id="PF25171">
    <property type="entry name" value="Beta-prop_WDR36-Utp21_1st"/>
    <property type="match status" value="1"/>
</dbReference>
<dbReference type="InterPro" id="IPR059157">
    <property type="entry name" value="WDR36-Utp21_N"/>
</dbReference>
<organism evidence="3 4">
    <name type="scientific">Rotaria magnacalcarata</name>
    <dbReference type="NCBI Taxonomy" id="392030"/>
    <lineage>
        <taxon>Eukaryota</taxon>
        <taxon>Metazoa</taxon>
        <taxon>Spiralia</taxon>
        <taxon>Gnathifera</taxon>
        <taxon>Rotifera</taxon>
        <taxon>Eurotatoria</taxon>
        <taxon>Bdelloidea</taxon>
        <taxon>Philodinida</taxon>
        <taxon>Philodinidae</taxon>
        <taxon>Rotaria</taxon>
    </lineage>
</organism>
<dbReference type="InterPro" id="IPR015943">
    <property type="entry name" value="WD40/YVTN_repeat-like_dom_sf"/>
</dbReference>
<dbReference type="GO" id="GO:0032040">
    <property type="term" value="C:small-subunit processome"/>
    <property type="evidence" value="ECO:0007669"/>
    <property type="project" value="TreeGrafter"/>
</dbReference>
<dbReference type="GO" id="GO:0034388">
    <property type="term" value="C:Pwp2p-containing subcomplex of 90S preribosome"/>
    <property type="evidence" value="ECO:0007669"/>
    <property type="project" value="TreeGrafter"/>
</dbReference>
<evidence type="ECO:0000313" key="3">
    <source>
        <dbReference type="EMBL" id="CAF4969491.1"/>
    </source>
</evidence>
<dbReference type="EMBL" id="CAJOBJ010121941">
    <property type="protein sequence ID" value="CAF4680203.1"/>
    <property type="molecule type" value="Genomic_DNA"/>
</dbReference>
<feature type="non-terminal residue" evidence="3">
    <location>
        <position position="80"/>
    </location>
</feature>
<dbReference type="AlphaFoldDB" id="A0A8S3CZH8"/>
<evidence type="ECO:0000313" key="4">
    <source>
        <dbReference type="Proteomes" id="UP000681720"/>
    </source>
</evidence>
<dbReference type="EMBL" id="CAJOBJ010196251">
    <property type="protein sequence ID" value="CAF4969491.1"/>
    <property type="molecule type" value="Genomic_DNA"/>
</dbReference>
<protein>
    <recommendedName>
        <fullName evidence="1">WDR36/Utp21 N-terminal domain-containing protein</fullName>
    </recommendedName>
</protein>
<feature type="domain" description="WDR36/Utp21 N-terminal" evidence="1">
    <location>
        <begin position="1"/>
        <end position="79"/>
    </location>
</feature>
<dbReference type="PANTHER" id="PTHR22840:SF12">
    <property type="entry name" value="WD REPEAT-CONTAINING PROTEIN 36"/>
    <property type="match status" value="1"/>
</dbReference>
<dbReference type="Gene3D" id="2.130.10.10">
    <property type="entry name" value="YVTN repeat-like/Quinoprotein amine dehydrogenase"/>
    <property type="match status" value="1"/>
</dbReference>
<evidence type="ECO:0000313" key="2">
    <source>
        <dbReference type="EMBL" id="CAF4680203.1"/>
    </source>
</evidence>
<feature type="non-terminal residue" evidence="3">
    <location>
        <position position="1"/>
    </location>
</feature>
<dbReference type="Proteomes" id="UP000681720">
    <property type="component" value="Unassembled WGS sequence"/>
</dbReference>
<name>A0A8S3CZH8_9BILA</name>
<comment type="caution">
    <text evidence="3">The sequence shown here is derived from an EMBL/GenBank/DDBJ whole genome shotgun (WGS) entry which is preliminary data.</text>
</comment>
<dbReference type="SUPFAM" id="SSF50978">
    <property type="entry name" value="WD40 repeat-like"/>
    <property type="match status" value="1"/>
</dbReference>
<reference evidence="3" key="1">
    <citation type="submission" date="2021-02" db="EMBL/GenBank/DDBJ databases">
        <authorList>
            <person name="Nowell W R."/>
        </authorList>
    </citation>
    <scope>NUCLEOTIDE SEQUENCE</scope>
</reference>
<proteinExistence type="predicted"/>
<evidence type="ECO:0000259" key="1">
    <source>
        <dbReference type="Pfam" id="PF25171"/>
    </source>
</evidence>
<sequence>LLHPATYVNKLLVTSRQGTMQLWNIKANKLLHEFFTNDTKSNSITTIAQSTVVDVVAIGYNDGQIRLHNLRYDETLVTFT</sequence>
<accession>A0A8S3CZH8</accession>
<dbReference type="GO" id="GO:0006364">
    <property type="term" value="P:rRNA processing"/>
    <property type="evidence" value="ECO:0007669"/>
    <property type="project" value="TreeGrafter"/>
</dbReference>